<feature type="domain" description="Major vault protein repeat" evidence="3">
    <location>
        <begin position="221"/>
        <end position="263"/>
    </location>
</feature>
<feature type="repeat" description="MVP" evidence="1">
    <location>
        <begin position="330"/>
        <end position="389"/>
    </location>
</feature>
<dbReference type="InterPro" id="IPR002499">
    <property type="entry name" value="Vault_N"/>
</dbReference>
<evidence type="ECO:0008006" key="7">
    <source>
        <dbReference type="Google" id="ProtNLM"/>
    </source>
</evidence>
<keyword evidence="2" id="KW-0472">Membrane</keyword>
<dbReference type="Pfam" id="PF17794">
    <property type="entry name" value="Vault_2"/>
    <property type="match status" value="1"/>
</dbReference>
<feature type="repeat" description="MVP" evidence="1">
    <location>
        <begin position="225"/>
        <end position="279"/>
    </location>
</feature>
<feature type="domain" description="Major vault protein repeat" evidence="4">
    <location>
        <begin position="48"/>
        <end position="109"/>
    </location>
</feature>
<evidence type="ECO:0000259" key="4">
    <source>
        <dbReference type="Pfam" id="PF17794"/>
    </source>
</evidence>
<dbReference type="Pfam" id="PF01505">
    <property type="entry name" value="Vault"/>
    <property type="match status" value="4"/>
</dbReference>
<proteinExistence type="predicted"/>
<dbReference type="InterPro" id="IPR043023">
    <property type="entry name" value="MVP_rep_sf"/>
</dbReference>
<dbReference type="FunFam" id="2.30.30.560:FF:000002">
    <property type="entry name" value="Major vault protein-alpha"/>
    <property type="match status" value="1"/>
</dbReference>
<dbReference type="InterPro" id="IPR041139">
    <property type="entry name" value="MVP_rep_dom"/>
</dbReference>
<evidence type="ECO:0000256" key="1">
    <source>
        <dbReference type="PROSITE-ProRule" id="PRU00571"/>
    </source>
</evidence>
<organism evidence="5 6">
    <name type="scientific">Dictyostelium firmibasis</name>
    <dbReference type="NCBI Taxonomy" id="79012"/>
    <lineage>
        <taxon>Eukaryota</taxon>
        <taxon>Amoebozoa</taxon>
        <taxon>Evosea</taxon>
        <taxon>Eumycetozoa</taxon>
        <taxon>Dictyostelia</taxon>
        <taxon>Dictyosteliales</taxon>
        <taxon>Dictyosteliaceae</taxon>
        <taxon>Dictyostelium</taxon>
    </lineage>
</organism>
<dbReference type="Proteomes" id="UP001344447">
    <property type="component" value="Unassembled WGS sequence"/>
</dbReference>
<dbReference type="Gene3D" id="2.30.30.560">
    <property type="match status" value="2"/>
</dbReference>
<evidence type="ECO:0000313" key="5">
    <source>
        <dbReference type="EMBL" id="KAK5584637.1"/>
    </source>
</evidence>
<gene>
    <name evidence="5" type="ORF">RB653_006252</name>
</gene>
<dbReference type="PANTHER" id="PTHR14165:SF7">
    <property type="entry name" value="MAJOR VAULT PROTEIN"/>
    <property type="match status" value="1"/>
</dbReference>
<dbReference type="InterPro" id="IPR039059">
    <property type="entry name" value="MVP"/>
</dbReference>
<feature type="repeat" description="MVP" evidence="1">
    <location>
        <begin position="117"/>
        <end position="170"/>
    </location>
</feature>
<feature type="repeat" description="MVP" evidence="1">
    <location>
        <begin position="171"/>
        <end position="224"/>
    </location>
</feature>
<evidence type="ECO:0000313" key="6">
    <source>
        <dbReference type="Proteomes" id="UP001344447"/>
    </source>
</evidence>
<evidence type="ECO:0000259" key="3">
    <source>
        <dbReference type="Pfam" id="PF01505"/>
    </source>
</evidence>
<evidence type="ECO:0000256" key="2">
    <source>
        <dbReference type="SAM" id="Phobius"/>
    </source>
</evidence>
<keyword evidence="2" id="KW-1133">Transmembrane helix</keyword>
<dbReference type="Gene3D" id="2.30.30.550">
    <property type="entry name" value="Major Vault Protein repeat"/>
    <property type="match status" value="4"/>
</dbReference>
<comment type="caution">
    <text evidence="5">The sequence shown here is derived from an EMBL/GenBank/DDBJ whole genome shotgun (WGS) entry which is preliminary data.</text>
</comment>
<dbReference type="EMBL" id="JAVFKY010000001">
    <property type="protein sequence ID" value="KAK5584637.1"/>
    <property type="molecule type" value="Genomic_DNA"/>
</dbReference>
<dbReference type="InterPro" id="IPR043179">
    <property type="entry name" value="Vault_2_sf"/>
</dbReference>
<keyword evidence="6" id="KW-1185">Reference proteome</keyword>
<dbReference type="InterPro" id="IPR041134">
    <property type="entry name" value="Vault_2"/>
</dbReference>
<feature type="domain" description="Major vault protein repeat" evidence="3">
    <location>
        <begin position="327"/>
        <end position="374"/>
    </location>
</feature>
<reference evidence="5 6" key="1">
    <citation type="submission" date="2023-11" db="EMBL/GenBank/DDBJ databases">
        <title>Dfirmibasis_genome.</title>
        <authorList>
            <person name="Edelbroek B."/>
            <person name="Kjellin J."/>
            <person name="Jerlstrom-Hultqvist J."/>
            <person name="Soderbom F."/>
        </authorList>
    </citation>
    <scope>NUCLEOTIDE SEQUENCE [LARGE SCALE GENOMIC DNA]</scope>
    <source>
        <strain evidence="5 6">TNS-C-14</strain>
    </source>
</reference>
<keyword evidence="1" id="KW-0687">Ribonucleoprotein</keyword>
<protein>
    <recommendedName>
        <fullName evidence="7">Major vault protein</fullName>
    </recommendedName>
</protein>
<dbReference type="GO" id="GO:1990904">
    <property type="term" value="C:ribonucleoprotein complex"/>
    <property type="evidence" value="ECO:0007669"/>
    <property type="project" value="UniProtKB-UniRule"/>
</dbReference>
<dbReference type="FunFam" id="2.30.30.550:FF:000001">
    <property type="entry name" value="major vault protein-like"/>
    <property type="match status" value="2"/>
</dbReference>
<dbReference type="AlphaFoldDB" id="A0AAN7U924"/>
<feature type="transmembrane region" description="Helical" evidence="2">
    <location>
        <begin position="394"/>
        <end position="416"/>
    </location>
</feature>
<keyword evidence="1" id="KW-0963">Cytoplasm</keyword>
<sequence length="420" mass="47990">MSMVLTKVPPFHYIHVLDTNIQIVKMIEGPISYLVKEHEKIVVQPTKMHVIQSNEYCVIESPVIRDQDKKIVLVDKYGQAKLKHGSKEIRFECAEPYPLYPGESMIGKISPLTVILNNEAIVIKALVDFLDTDTSKIISAGDEWLMYGPATYKPRVEEHVKEIRKAFIVKPHNALKIMATNDFKDRVYKQQRKSGDEWLMTVEGPYILDAYEKLVEIVEPYVLDDNNSIHVVANRKFVETNGVERKKGDKWLLTKQDTTLYLPQPSVTVQKIVPVTTLTQLNYVIISDPFDEETGAPLLGEKKIVRGPKNFFQKPGESISDIKCALILEPEDAVYVKVLEEFDESIRVGNTLKNVTRKSGTKYLVCGPCEYVPPLTVEVLKKTKAIISNEQFNVYIFDLMPAFNAFVILLILYYILKFLF</sequence>
<dbReference type="PROSITE" id="PS51224">
    <property type="entry name" value="MVP"/>
    <property type="match status" value="4"/>
</dbReference>
<dbReference type="FunFam" id="2.30.30.570:FF:000002">
    <property type="entry name" value="Major vault protein-alpha"/>
    <property type="match status" value="1"/>
</dbReference>
<keyword evidence="2" id="KW-0812">Transmembrane</keyword>
<dbReference type="PANTHER" id="PTHR14165">
    <property type="entry name" value="MAJOR VAULT PROTEIN"/>
    <property type="match status" value="1"/>
</dbReference>
<feature type="domain" description="Major vault protein repeat" evidence="3">
    <location>
        <begin position="113"/>
        <end position="155"/>
    </location>
</feature>
<name>A0AAN7U924_9MYCE</name>
<dbReference type="GO" id="GO:0005634">
    <property type="term" value="C:nucleus"/>
    <property type="evidence" value="ECO:0007669"/>
    <property type="project" value="TreeGrafter"/>
</dbReference>
<accession>A0AAN7U924</accession>
<comment type="subcellular location">
    <subcellularLocation>
        <location evidence="1">Cytoplasm</location>
    </subcellularLocation>
</comment>
<feature type="domain" description="Major vault protein repeat" evidence="3">
    <location>
        <begin position="167"/>
        <end position="207"/>
    </location>
</feature>
<dbReference type="Gene3D" id="2.30.30.570">
    <property type="match status" value="1"/>
</dbReference>
<dbReference type="GO" id="GO:0005737">
    <property type="term" value="C:cytoplasm"/>
    <property type="evidence" value="ECO:0007669"/>
    <property type="project" value="UniProtKB-SubCell"/>
</dbReference>